<dbReference type="Proteomes" id="UP000019471">
    <property type="component" value="Unassembled WGS sequence"/>
</dbReference>
<dbReference type="EMBL" id="AMGX01000033">
    <property type="protein sequence ID" value="EXJ57875.1"/>
    <property type="molecule type" value="Genomic_DNA"/>
</dbReference>
<keyword evidence="2" id="KW-1185">Reference proteome</keyword>
<name>W9VYV1_9EURO</name>
<dbReference type="AlphaFoldDB" id="W9VYV1"/>
<evidence type="ECO:0000313" key="1">
    <source>
        <dbReference type="EMBL" id="EXJ57875.1"/>
    </source>
</evidence>
<protein>
    <submittedName>
        <fullName evidence="1">Uncharacterized protein</fullName>
    </submittedName>
</protein>
<dbReference type="OrthoDB" id="4113071at2759"/>
<gene>
    <name evidence="1" type="ORF">A1O5_12433</name>
</gene>
<proteinExistence type="predicted"/>
<dbReference type="HOGENOM" id="CLU_131535_2_0_1"/>
<comment type="caution">
    <text evidence="1">The sequence shown here is derived from an EMBL/GenBank/DDBJ whole genome shotgun (WGS) entry which is preliminary data.</text>
</comment>
<dbReference type="RefSeq" id="XP_007751192.1">
    <property type="nucleotide sequence ID" value="XM_007753002.1"/>
</dbReference>
<sequence>MAQSWQSPLKTKEYLAMIGDFPDNVPVTVIHMLRFNEQAIYPPSSPHASLEPTSGRDAFWKRYVPAGNTAAQKLGIKPAETLFFSDTVTNLLQHNDIPWDVVTARKYESFAVYARYQKSMEYSEWAAPHRDAALKDWSLVACIQGELPKA</sequence>
<organism evidence="1 2">
    <name type="scientific">Cladophialophora psammophila CBS 110553</name>
    <dbReference type="NCBI Taxonomy" id="1182543"/>
    <lineage>
        <taxon>Eukaryota</taxon>
        <taxon>Fungi</taxon>
        <taxon>Dikarya</taxon>
        <taxon>Ascomycota</taxon>
        <taxon>Pezizomycotina</taxon>
        <taxon>Eurotiomycetes</taxon>
        <taxon>Chaetothyriomycetidae</taxon>
        <taxon>Chaetothyriales</taxon>
        <taxon>Herpotrichiellaceae</taxon>
        <taxon>Cladophialophora</taxon>
    </lineage>
</organism>
<evidence type="ECO:0000313" key="2">
    <source>
        <dbReference type="Proteomes" id="UP000019471"/>
    </source>
</evidence>
<dbReference type="Gene3D" id="3.30.70.100">
    <property type="match status" value="1"/>
</dbReference>
<accession>W9VYV1</accession>
<dbReference type="GeneID" id="19197119"/>
<reference evidence="1 2" key="1">
    <citation type="submission" date="2013-03" db="EMBL/GenBank/DDBJ databases">
        <title>The Genome Sequence of Cladophialophora psammophila CBS 110553.</title>
        <authorList>
            <consortium name="The Broad Institute Genomics Platform"/>
            <person name="Cuomo C."/>
            <person name="de Hoog S."/>
            <person name="Gorbushina A."/>
            <person name="Walker B."/>
            <person name="Young S.K."/>
            <person name="Zeng Q."/>
            <person name="Gargeya S."/>
            <person name="Fitzgerald M."/>
            <person name="Haas B."/>
            <person name="Abouelleil A."/>
            <person name="Allen A.W."/>
            <person name="Alvarado L."/>
            <person name="Arachchi H.M."/>
            <person name="Berlin A.M."/>
            <person name="Chapman S.B."/>
            <person name="Gainer-Dewar J."/>
            <person name="Goldberg J."/>
            <person name="Griggs A."/>
            <person name="Gujja S."/>
            <person name="Hansen M."/>
            <person name="Howarth C."/>
            <person name="Imamovic A."/>
            <person name="Ireland A."/>
            <person name="Larimer J."/>
            <person name="McCowan C."/>
            <person name="Murphy C."/>
            <person name="Pearson M."/>
            <person name="Poon T.W."/>
            <person name="Priest M."/>
            <person name="Roberts A."/>
            <person name="Saif S."/>
            <person name="Shea T."/>
            <person name="Sisk P."/>
            <person name="Sykes S."/>
            <person name="Wortman J."/>
            <person name="Nusbaum C."/>
            <person name="Birren B."/>
        </authorList>
    </citation>
    <scope>NUCLEOTIDE SEQUENCE [LARGE SCALE GENOMIC DNA]</scope>
    <source>
        <strain evidence="1 2">CBS 110553</strain>
    </source>
</reference>